<sequence>MADRTKIEWTDATWNPITGCSVVSPGCTNCYAMQLAGTRLKHTPSRKGLTSPSKAGPVWNGQVRFNREWLEQPLRWKRPRMVFVCAHGDLFHESVPDEWIDQIFAVMALCPKHTFQVLTKRARRMREYLHIREHQIVAASLKLPRALTRWPHLPLPNVWLGVSVEDQTRAVERIPDLLQARAAVRFISAEPLLGPLDLTSMVVGEGTIDALNPTPWAEALENRRDTEEAWKAFGRDWYYLDTIPTKGDMQPTLDWVIAGGESGSAARPMHPEWVRSLRDQCAASDAAFFFKQWGEWTTAAGAPASQHIGHVFDDGFQMIRMGKKASGRTLDGCEHGEMPQPWEVPAL</sequence>
<dbReference type="EMBL" id="JAWLIP010000003">
    <property type="protein sequence ID" value="MDV6226375.1"/>
    <property type="molecule type" value="Genomic_DNA"/>
</dbReference>
<dbReference type="InterPro" id="IPR011101">
    <property type="entry name" value="DUF5131"/>
</dbReference>
<protein>
    <submittedName>
        <fullName evidence="1">Phage Gp37/Gp68 family protein</fullName>
    </submittedName>
</protein>
<name>A0ABU4AJE5_9HYPH</name>
<keyword evidence="2" id="KW-1185">Reference proteome</keyword>
<organism evidence="1 2">
    <name type="scientific">Nitratireductor aquimarinus</name>
    <dbReference type="NCBI Taxonomy" id="889300"/>
    <lineage>
        <taxon>Bacteria</taxon>
        <taxon>Pseudomonadati</taxon>
        <taxon>Pseudomonadota</taxon>
        <taxon>Alphaproteobacteria</taxon>
        <taxon>Hyphomicrobiales</taxon>
        <taxon>Phyllobacteriaceae</taxon>
        <taxon>Nitratireductor</taxon>
    </lineage>
</organism>
<reference evidence="1 2" key="1">
    <citation type="submission" date="2023-10" db="EMBL/GenBank/DDBJ databases">
        <authorList>
            <person name="Venkata Ramana C."/>
            <person name="Sasikala C."/>
            <person name="Dhurka M."/>
        </authorList>
    </citation>
    <scope>NUCLEOTIDE SEQUENCE [LARGE SCALE GENOMIC DNA]</scope>
    <source>
        <strain evidence="1 2">KCTC 32151</strain>
    </source>
</reference>
<evidence type="ECO:0000313" key="1">
    <source>
        <dbReference type="EMBL" id="MDV6226375.1"/>
    </source>
</evidence>
<dbReference type="RefSeq" id="WP_317561046.1">
    <property type="nucleotide sequence ID" value="NZ_JAWLIP010000003.1"/>
</dbReference>
<dbReference type="Pfam" id="PF07505">
    <property type="entry name" value="DUF5131"/>
    <property type="match status" value="1"/>
</dbReference>
<dbReference type="Proteomes" id="UP001185659">
    <property type="component" value="Unassembled WGS sequence"/>
</dbReference>
<accession>A0ABU4AJE5</accession>
<gene>
    <name evidence="1" type="ORF">R2G56_08770</name>
</gene>
<comment type="caution">
    <text evidence="1">The sequence shown here is derived from an EMBL/GenBank/DDBJ whole genome shotgun (WGS) entry which is preliminary data.</text>
</comment>
<evidence type="ECO:0000313" key="2">
    <source>
        <dbReference type="Proteomes" id="UP001185659"/>
    </source>
</evidence>
<proteinExistence type="predicted"/>